<feature type="compositionally biased region" description="Basic and acidic residues" evidence="1">
    <location>
        <begin position="95"/>
        <end position="107"/>
    </location>
</feature>
<keyword evidence="3" id="KW-1185">Reference proteome</keyword>
<gene>
    <name evidence="2" type="ORF">CI109_103725</name>
</gene>
<dbReference type="AlphaFoldDB" id="A0AAJ8LK77"/>
<feature type="compositionally biased region" description="Polar residues" evidence="1">
    <location>
        <begin position="242"/>
        <end position="252"/>
    </location>
</feature>
<protein>
    <submittedName>
        <fullName evidence="2">Uncharacterized protein</fullName>
    </submittedName>
</protein>
<feature type="compositionally biased region" description="Basic and acidic residues" evidence="1">
    <location>
        <begin position="374"/>
        <end position="383"/>
    </location>
</feature>
<feature type="region of interest" description="Disordered" evidence="1">
    <location>
        <begin position="374"/>
        <end position="447"/>
    </location>
</feature>
<evidence type="ECO:0000313" key="3">
    <source>
        <dbReference type="Proteomes" id="UP000322225"/>
    </source>
</evidence>
<feature type="region of interest" description="Disordered" evidence="1">
    <location>
        <begin position="1"/>
        <end position="144"/>
    </location>
</feature>
<feature type="compositionally biased region" description="Low complexity" evidence="1">
    <location>
        <begin position="289"/>
        <end position="304"/>
    </location>
</feature>
<reference evidence="2" key="2">
    <citation type="submission" date="2024-01" db="EMBL/GenBank/DDBJ databases">
        <title>Comparative genomics of Cryptococcus and Kwoniella reveals pathogenesis evolution and contrasting modes of karyotype evolution via chromosome fusion or intercentromeric recombination.</title>
        <authorList>
            <person name="Coelho M.A."/>
            <person name="David-Palma M."/>
            <person name="Shea T."/>
            <person name="Bowers K."/>
            <person name="McGinley-Smith S."/>
            <person name="Mohammad A.W."/>
            <person name="Gnirke A."/>
            <person name="Yurkov A.M."/>
            <person name="Nowrousian M."/>
            <person name="Sun S."/>
            <person name="Cuomo C.A."/>
            <person name="Heitman J."/>
        </authorList>
    </citation>
    <scope>NUCLEOTIDE SEQUENCE</scope>
    <source>
        <strain evidence="2">CBS 12478</strain>
    </source>
</reference>
<feature type="compositionally biased region" description="Polar residues" evidence="1">
    <location>
        <begin position="417"/>
        <end position="443"/>
    </location>
</feature>
<dbReference type="KEGG" id="ksn:43585881"/>
<dbReference type="RefSeq" id="XP_031863936.2">
    <property type="nucleotide sequence ID" value="XM_032001773.2"/>
</dbReference>
<dbReference type="GeneID" id="43585881"/>
<dbReference type="EMBL" id="CP144056">
    <property type="protein sequence ID" value="WWD19267.1"/>
    <property type="molecule type" value="Genomic_DNA"/>
</dbReference>
<name>A0AAJ8LK77_9TREE</name>
<accession>A0AAJ8LK77</accession>
<organism evidence="2 3">
    <name type="scientific">Kwoniella shandongensis</name>
    <dbReference type="NCBI Taxonomy" id="1734106"/>
    <lineage>
        <taxon>Eukaryota</taxon>
        <taxon>Fungi</taxon>
        <taxon>Dikarya</taxon>
        <taxon>Basidiomycota</taxon>
        <taxon>Agaricomycotina</taxon>
        <taxon>Tremellomycetes</taxon>
        <taxon>Tremellales</taxon>
        <taxon>Cryptococcaceae</taxon>
        <taxon>Kwoniella</taxon>
    </lineage>
</organism>
<reference evidence="2" key="1">
    <citation type="submission" date="2017-08" db="EMBL/GenBank/DDBJ databases">
        <authorList>
            <person name="Cuomo C."/>
            <person name="Billmyre B."/>
            <person name="Heitman J."/>
        </authorList>
    </citation>
    <scope>NUCLEOTIDE SEQUENCE</scope>
    <source>
        <strain evidence="2">CBS 12478</strain>
    </source>
</reference>
<feature type="region of interest" description="Disordered" evidence="1">
    <location>
        <begin position="469"/>
        <end position="518"/>
    </location>
</feature>
<feature type="region of interest" description="Disordered" evidence="1">
    <location>
        <begin position="183"/>
        <end position="206"/>
    </location>
</feature>
<sequence length="535" mass="58802">MFSHPSSRGMTQTHPSQNLGVKDNSYSCNPAYEALAPPFQYPTPSYTSPGTDHEISQPMMDQKPPSSPYDCGQDETSPPHQGGHGIPSPLSEYEADARHESVDDIADRLSNMASGDNESDQEDDSNTPTPSSYKAATRKATAPPRCITPARTLAPTKRKSLGQSVGVLRLRSRIVARPYVRHVSRERTPTSRSIQPKTTATQDDGGLTRQAIQSASANVPGAACPLIFEPGTATASFDHVPASSNPPILSTQSRPSPRAALPPAPVQQTNTSTTHPPNAPNNPISNHRSSFSLASSSLRSSDSLLSDDEDDPMSEHTATPQTEQHNYEFWSKVAEVKKYERRTQRMKLRLYRPAIQEVRELQREIKRLKRQVYRESEKDEMTKKQGRKLWAPWDAASRQDEGENRTPVPASVGVPGYQQQTPSSCTINSPSRQHQPHQQTVNDGTPAAIVTPDRHPSWFATHLSPQQHATDICSHPHPTTPEAGPSSAPTPKPLYHRCDLHGTPYAPHESYNVSNDNAFSFNRFTSAEKGKGKAD</sequence>
<evidence type="ECO:0000256" key="1">
    <source>
        <dbReference type="SAM" id="MobiDB-lite"/>
    </source>
</evidence>
<proteinExistence type="predicted"/>
<feature type="region of interest" description="Disordered" evidence="1">
    <location>
        <begin position="237"/>
        <end position="323"/>
    </location>
</feature>
<feature type="compositionally biased region" description="Polar residues" evidence="1">
    <location>
        <begin position="1"/>
        <end position="28"/>
    </location>
</feature>
<feature type="compositionally biased region" description="Polar residues" evidence="1">
    <location>
        <begin position="266"/>
        <end position="288"/>
    </location>
</feature>
<dbReference type="Proteomes" id="UP000322225">
    <property type="component" value="Chromosome 6"/>
</dbReference>
<evidence type="ECO:0000313" key="2">
    <source>
        <dbReference type="EMBL" id="WWD19267.1"/>
    </source>
</evidence>
<feature type="compositionally biased region" description="Polar residues" evidence="1">
    <location>
        <begin position="190"/>
        <end position="202"/>
    </location>
</feature>